<proteinExistence type="predicted"/>
<keyword evidence="2" id="KW-1185">Reference proteome</keyword>
<dbReference type="EMBL" id="RKRE01000001">
    <property type="protein sequence ID" value="RPF49436.1"/>
    <property type="molecule type" value="Genomic_DNA"/>
</dbReference>
<gene>
    <name evidence="1" type="ORF">EDD75_0248</name>
</gene>
<dbReference type="PROSITE" id="PS51257">
    <property type="entry name" value="PROKAR_LIPOPROTEIN"/>
    <property type="match status" value="1"/>
</dbReference>
<reference evidence="1 2" key="1">
    <citation type="submission" date="2018-11" db="EMBL/GenBank/DDBJ databases">
        <title>Genomic Encyclopedia of Type Strains, Phase IV (KMG-IV): sequencing the most valuable type-strain genomes for metagenomic binning, comparative biology and taxonomic classification.</title>
        <authorList>
            <person name="Goeker M."/>
        </authorList>
    </citation>
    <scope>NUCLEOTIDE SEQUENCE [LARGE SCALE GENOMIC DNA]</scope>
    <source>
        <strain evidence="1 2">DSM 102936</strain>
    </source>
</reference>
<name>A0A3N5AW32_9THEO</name>
<dbReference type="Proteomes" id="UP000282654">
    <property type="component" value="Unassembled WGS sequence"/>
</dbReference>
<evidence type="ECO:0000313" key="2">
    <source>
        <dbReference type="Proteomes" id="UP000282654"/>
    </source>
</evidence>
<accession>A0A3N5AW32</accession>
<protein>
    <submittedName>
        <fullName evidence="1">Uncharacterized protein</fullName>
    </submittedName>
</protein>
<organism evidence="1 2">
    <name type="scientific">Thermodesulfitimonas autotrophica</name>
    <dbReference type="NCBI Taxonomy" id="1894989"/>
    <lineage>
        <taxon>Bacteria</taxon>
        <taxon>Bacillati</taxon>
        <taxon>Bacillota</taxon>
        <taxon>Clostridia</taxon>
        <taxon>Thermoanaerobacterales</taxon>
        <taxon>Thermoanaerobacteraceae</taxon>
        <taxon>Thermodesulfitimonas</taxon>
    </lineage>
</organism>
<dbReference type="RefSeq" id="WP_170157648.1">
    <property type="nucleotide sequence ID" value="NZ_RKRE01000001.1"/>
</dbReference>
<comment type="caution">
    <text evidence="1">The sequence shown here is derived from an EMBL/GenBank/DDBJ whole genome shotgun (WGS) entry which is preliminary data.</text>
</comment>
<dbReference type="AlphaFoldDB" id="A0A3N5AW32"/>
<evidence type="ECO:0000313" key="1">
    <source>
        <dbReference type="EMBL" id="RPF49436.1"/>
    </source>
</evidence>
<sequence length="57" mass="6271">MHPKRLLLALIFPLLVCFLSGCGGTGKQQGLVFALEFVFSEVNRHQPKKVLEAAFLG</sequence>